<evidence type="ECO:0000313" key="3">
    <source>
        <dbReference type="EMBL" id="SES17655.1"/>
    </source>
</evidence>
<dbReference type="OrthoDB" id="9810874at2"/>
<evidence type="ECO:0000313" key="4">
    <source>
        <dbReference type="Proteomes" id="UP000199318"/>
    </source>
</evidence>
<proteinExistence type="predicted"/>
<dbReference type="InterPro" id="IPR052928">
    <property type="entry name" value="Desiccation-related_membrane"/>
</dbReference>
<keyword evidence="4" id="KW-1185">Reference proteome</keyword>
<organism evidence="3 4">
    <name type="scientific">Salisediminibacterium halotolerans</name>
    <dbReference type="NCBI Taxonomy" id="517425"/>
    <lineage>
        <taxon>Bacteria</taxon>
        <taxon>Bacillati</taxon>
        <taxon>Bacillota</taxon>
        <taxon>Bacilli</taxon>
        <taxon>Bacillales</taxon>
        <taxon>Bacillaceae</taxon>
        <taxon>Salisediminibacterium</taxon>
    </lineage>
</organism>
<keyword evidence="1" id="KW-0175">Coiled coil</keyword>
<dbReference type="STRING" id="1464123.SAMN05444126_11851"/>
<evidence type="ECO:0000256" key="2">
    <source>
        <dbReference type="SAM" id="Phobius"/>
    </source>
</evidence>
<dbReference type="EMBL" id="FOGV01000018">
    <property type="protein sequence ID" value="SES17655.1"/>
    <property type="molecule type" value="Genomic_DNA"/>
</dbReference>
<keyword evidence="2" id="KW-1133">Transmembrane helix</keyword>
<keyword evidence="2" id="KW-0472">Membrane</keyword>
<dbReference type="PANTHER" id="PTHR35792:SF1">
    <property type="entry name" value="SLL0268 PROTEIN"/>
    <property type="match status" value="1"/>
</dbReference>
<reference evidence="4" key="1">
    <citation type="submission" date="2016-10" db="EMBL/GenBank/DDBJ databases">
        <authorList>
            <person name="de Groot N.N."/>
        </authorList>
    </citation>
    <scope>NUCLEOTIDE SEQUENCE [LARGE SCALE GENOMIC DNA]</scope>
    <source>
        <strain evidence="4">10nlg</strain>
    </source>
</reference>
<keyword evidence="2" id="KW-0812">Transmembrane</keyword>
<dbReference type="PANTHER" id="PTHR35792">
    <property type="entry name" value="GENERAL STRESS PROTEIN"/>
    <property type="match status" value="1"/>
</dbReference>
<gene>
    <name evidence="3" type="ORF">SAMN05444126_11851</name>
</gene>
<protein>
    <submittedName>
        <fullName evidence="3">Gas vesicle protein</fullName>
    </submittedName>
</protein>
<dbReference type="AlphaFoldDB" id="A0A1H9V7H0"/>
<accession>A0A1H9V7H0</accession>
<dbReference type="SUPFAM" id="SSF58113">
    <property type="entry name" value="Apolipoprotein A-I"/>
    <property type="match status" value="1"/>
</dbReference>
<dbReference type="InterPro" id="IPR024623">
    <property type="entry name" value="YtxH"/>
</dbReference>
<sequence>MSDQKMDPKDVIIGTFIGGVIGAGAALLFAPVPGRELRHNINETAKESTTSIARNVQGQSTQVIDKVKEISKRLRSDMDELTESADSLMDDAEGLGEEIASSVRKEVEDLQRSVEQLVREVEEREKAKQGESDS</sequence>
<evidence type="ECO:0000256" key="1">
    <source>
        <dbReference type="SAM" id="Coils"/>
    </source>
</evidence>
<dbReference type="Proteomes" id="UP000199318">
    <property type="component" value="Unassembled WGS sequence"/>
</dbReference>
<dbReference type="Pfam" id="PF12732">
    <property type="entry name" value="YtxH"/>
    <property type="match status" value="1"/>
</dbReference>
<comment type="caution">
    <text evidence="3">The sequence shown here is derived from an EMBL/GenBank/DDBJ whole genome shotgun (WGS) entry which is preliminary data.</text>
</comment>
<dbReference type="RefSeq" id="WP_093073537.1">
    <property type="nucleotide sequence ID" value="NZ_BJVE01000038.1"/>
</dbReference>
<feature type="transmembrane region" description="Helical" evidence="2">
    <location>
        <begin position="12"/>
        <end position="32"/>
    </location>
</feature>
<dbReference type="Gene3D" id="1.20.120.20">
    <property type="entry name" value="Apolipoprotein"/>
    <property type="match status" value="1"/>
</dbReference>
<name>A0A1H9V7H0_9BACI</name>
<feature type="coiled-coil region" evidence="1">
    <location>
        <begin position="64"/>
        <end position="127"/>
    </location>
</feature>